<evidence type="ECO:0000256" key="1">
    <source>
        <dbReference type="SAM" id="MobiDB-lite"/>
    </source>
</evidence>
<reference evidence="2" key="1">
    <citation type="journal article" date="2020" name="Nature">
        <title>Giant virus diversity and host interactions through global metagenomics.</title>
        <authorList>
            <person name="Schulz F."/>
            <person name="Roux S."/>
            <person name="Paez-Espino D."/>
            <person name="Jungbluth S."/>
            <person name="Walsh D.A."/>
            <person name="Denef V.J."/>
            <person name="McMahon K.D."/>
            <person name="Konstantinidis K.T."/>
            <person name="Eloe-Fadrosh E.A."/>
            <person name="Kyrpides N.C."/>
            <person name="Woyke T."/>
        </authorList>
    </citation>
    <scope>NUCLEOTIDE SEQUENCE</scope>
    <source>
        <strain evidence="2">GVMAG-S-3300013006-138</strain>
    </source>
</reference>
<organism evidence="2">
    <name type="scientific">viral metagenome</name>
    <dbReference type="NCBI Taxonomy" id="1070528"/>
    <lineage>
        <taxon>unclassified sequences</taxon>
        <taxon>metagenomes</taxon>
        <taxon>organismal metagenomes</taxon>
    </lineage>
</organism>
<sequence>MPMTFQQAMDIVDRFDPEDLENLSQGQLLYIISGLTGEEAREFMFAKNIKIFGGINGYVENFLSTGTVMRIKTIPNEIERRSGIQGALNALNKMLTYDELTEANRAEINEAILQLTNETAPAAAPAAGGYKRKSGKGRKSRKGSKGRKNKTTKKYRY</sequence>
<feature type="region of interest" description="Disordered" evidence="1">
    <location>
        <begin position="121"/>
        <end position="157"/>
    </location>
</feature>
<evidence type="ECO:0000313" key="2">
    <source>
        <dbReference type="EMBL" id="QHU18142.1"/>
    </source>
</evidence>
<accession>A0A6C0KJF3</accession>
<dbReference type="AlphaFoldDB" id="A0A6C0KJF3"/>
<dbReference type="EMBL" id="MN740925">
    <property type="protein sequence ID" value="QHU18142.1"/>
    <property type="molecule type" value="Genomic_DNA"/>
</dbReference>
<proteinExistence type="predicted"/>
<name>A0A6C0KJF3_9ZZZZ</name>
<feature type="compositionally biased region" description="Basic residues" evidence="1">
    <location>
        <begin position="130"/>
        <end position="157"/>
    </location>
</feature>
<protein>
    <submittedName>
        <fullName evidence="2">Uncharacterized protein</fullName>
    </submittedName>
</protein>